<name>A0A4Z1P5F2_9PEZI</name>
<dbReference type="AlphaFoldDB" id="A0A4Z1P5F2"/>
<sequence length="229" mass="25639">MLGEFHIIHHRQIHCPQRSHLLVKVDATVEVSEDALILIIVVYVHFQQSLEFVVVQRCEENFLSHLGREVEEVLAVGFVVAGVSVEVGENLVFGRLQVSDKDVVASAIFVFRARNTRKSDAVVSTVKEYLEQPRHFNITARRRLGLARGRRSAGTPDPAQSIHTPPKSAGALFPAQYSDQILSIPVLLLCTLLFAIPFSRIDGYIMDERNLDFVDESAGPRICIGVRER</sequence>
<proteinExistence type="predicted"/>
<keyword evidence="2" id="KW-1185">Reference proteome</keyword>
<evidence type="ECO:0000313" key="2">
    <source>
        <dbReference type="Proteomes" id="UP000298493"/>
    </source>
</evidence>
<organism evidence="1 2">
    <name type="scientific">Venturia nashicola</name>
    <dbReference type="NCBI Taxonomy" id="86259"/>
    <lineage>
        <taxon>Eukaryota</taxon>
        <taxon>Fungi</taxon>
        <taxon>Dikarya</taxon>
        <taxon>Ascomycota</taxon>
        <taxon>Pezizomycotina</taxon>
        <taxon>Dothideomycetes</taxon>
        <taxon>Pleosporomycetidae</taxon>
        <taxon>Venturiales</taxon>
        <taxon>Venturiaceae</taxon>
        <taxon>Venturia</taxon>
    </lineage>
</organism>
<dbReference type="Proteomes" id="UP000298493">
    <property type="component" value="Unassembled WGS sequence"/>
</dbReference>
<evidence type="ECO:0000313" key="1">
    <source>
        <dbReference type="EMBL" id="TID19593.1"/>
    </source>
</evidence>
<comment type="caution">
    <text evidence="1">The sequence shown here is derived from an EMBL/GenBank/DDBJ whole genome shotgun (WGS) entry which is preliminary data.</text>
</comment>
<protein>
    <submittedName>
        <fullName evidence="1">Uncharacterized protein</fullName>
    </submittedName>
</protein>
<dbReference type="EMBL" id="SNSC02000012">
    <property type="protein sequence ID" value="TID19593.1"/>
    <property type="molecule type" value="Genomic_DNA"/>
</dbReference>
<accession>A0A4Z1P5F2</accession>
<gene>
    <name evidence="1" type="ORF">E6O75_ATG06931</name>
</gene>
<reference evidence="1 2" key="1">
    <citation type="submission" date="2019-04" db="EMBL/GenBank/DDBJ databases">
        <title>High contiguity whole genome sequence and gene annotation resource for two Venturia nashicola isolates.</title>
        <authorList>
            <person name="Prokchorchik M."/>
            <person name="Won K."/>
            <person name="Lee Y."/>
            <person name="Choi E.D."/>
            <person name="Segonzac C."/>
            <person name="Sohn K.H."/>
        </authorList>
    </citation>
    <scope>NUCLEOTIDE SEQUENCE [LARGE SCALE GENOMIC DNA]</scope>
    <source>
        <strain evidence="1 2">PRI2</strain>
    </source>
</reference>